<organism evidence="7 8">
    <name type="scientific">Pelagomonas calceolata</name>
    <dbReference type="NCBI Taxonomy" id="35677"/>
    <lineage>
        <taxon>Eukaryota</taxon>
        <taxon>Sar</taxon>
        <taxon>Stramenopiles</taxon>
        <taxon>Ochrophyta</taxon>
        <taxon>Pelagophyceae</taxon>
        <taxon>Pelagomonadales</taxon>
        <taxon>Pelagomonadaceae</taxon>
        <taxon>Pelagomonas</taxon>
    </lineage>
</organism>
<keyword evidence="3" id="KW-0963">Cytoplasm</keyword>
<dbReference type="InterPro" id="IPR052102">
    <property type="entry name" value="Enkurin_domain-protein"/>
</dbReference>
<comment type="subcellular location">
    <subcellularLocation>
        <location evidence="1">Cell projection</location>
        <location evidence="1">Cilium</location>
    </subcellularLocation>
    <subcellularLocation>
        <location evidence="2">Cytoplasm</location>
        <location evidence="2">Cytoskeleton</location>
    </subcellularLocation>
</comment>
<dbReference type="Pfam" id="PF13864">
    <property type="entry name" value="Enkurin"/>
    <property type="match status" value="1"/>
</dbReference>
<dbReference type="PROSITE" id="PS51665">
    <property type="entry name" value="ENKURIN"/>
    <property type="match status" value="1"/>
</dbReference>
<dbReference type="PANTHER" id="PTHR21490">
    <property type="entry name" value="ENKURIN-RELATED"/>
    <property type="match status" value="1"/>
</dbReference>
<keyword evidence="4" id="KW-0206">Cytoskeleton</keyword>
<proteinExistence type="predicted"/>
<dbReference type="AlphaFoldDB" id="A0A8J2X2W4"/>
<evidence type="ECO:0000313" key="8">
    <source>
        <dbReference type="Proteomes" id="UP000789595"/>
    </source>
</evidence>
<protein>
    <recommendedName>
        <fullName evidence="6">Enkurin domain-containing protein</fullName>
    </recommendedName>
</protein>
<reference evidence="7" key="1">
    <citation type="submission" date="2021-11" db="EMBL/GenBank/DDBJ databases">
        <authorList>
            <consortium name="Genoscope - CEA"/>
            <person name="William W."/>
        </authorList>
    </citation>
    <scope>NUCLEOTIDE SEQUENCE</scope>
</reference>
<dbReference type="GO" id="GO:0005929">
    <property type="term" value="C:cilium"/>
    <property type="evidence" value="ECO:0007669"/>
    <property type="project" value="UniProtKB-SubCell"/>
</dbReference>
<evidence type="ECO:0000313" key="7">
    <source>
        <dbReference type="EMBL" id="CAH0376600.1"/>
    </source>
</evidence>
<evidence type="ECO:0000256" key="1">
    <source>
        <dbReference type="ARBA" id="ARBA00004138"/>
    </source>
</evidence>
<evidence type="ECO:0000256" key="3">
    <source>
        <dbReference type="ARBA" id="ARBA00022490"/>
    </source>
</evidence>
<dbReference type="GO" id="GO:0005516">
    <property type="term" value="F:calmodulin binding"/>
    <property type="evidence" value="ECO:0007669"/>
    <property type="project" value="TreeGrafter"/>
</dbReference>
<comment type="caution">
    <text evidence="7">The sequence shown here is derived from an EMBL/GenBank/DDBJ whole genome shotgun (WGS) entry which is preliminary data.</text>
</comment>
<evidence type="ECO:0000256" key="5">
    <source>
        <dbReference type="ARBA" id="ARBA00023273"/>
    </source>
</evidence>
<name>A0A8J2X2W4_9STRA</name>
<dbReference type="GO" id="GO:0005856">
    <property type="term" value="C:cytoskeleton"/>
    <property type="evidence" value="ECO:0007669"/>
    <property type="project" value="UniProtKB-SubCell"/>
</dbReference>
<dbReference type="EMBL" id="CAKKNE010000005">
    <property type="protein sequence ID" value="CAH0376600.1"/>
    <property type="molecule type" value="Genomic_DNA"/>
</dbReference>
<evidence type="ECO:0000256" key="2">
    <source>
        <dbReference type="ARBA" id="ARBA00004245"/>
    </source>
</evidence>
<dbReference type="InterPro" id="IPR027012">
    <property type="entry name" value="Enkurin_dom"/>
</dbReference>
<dbReference type="Proteomes" id="UP000789595">
    <property type="component" value="Unassembled WGS sequence"/>
</dbReference>
<evidence type="ECO:0000256" key="4">
    <source>
        <dbReference type="ARBA" id="ARBA00023212"/>
    </source>
</evidence>
<sequence>MESIYNLVPEEYDPVKFGDKGPMYRSRYDPKAGVTGSTFNTHGSTKVLGAGEAVRKASGTMGRRTERPDPNDYLKGQTKCKKVSSRVDVQKFDRPIGTRKEPVPRPHERPVLGLHTAKNFVTANAVEAILQVPAVRYSEEPDYMAKQDYGKVPAYLSQVKEEIKRENEMIDQYVQEQMGLAGHAVEDPGVEMDPEERTEIILALKKKWDHTNRQYQLCTHKVDFPSFGDKARKRGLEDTLKQLESDIAKLEKPAPIFVKRY</sequence>
<dbReference type="PANTHER" id="PTHR21490:SF0">
    <property type="entry name" value="ENKURIN"/>
    <property type="match status" value="1"/>
</dbReference>
<keyword evidence="5" id="KW-0966">Cell projection</keyword>
<evidence type="ECO:0000259" key="6">
    <source>
        <dbReference type="PROSITE" id="PS51665"/>
    </source>
</evidence>
<keyword evidence="8" id="KW-1185">Reference proteome</keyword>
<gene>
    <name evidence="7" type="ORF">PECAL_5P12000</name>
</gene>
<accession>A0A8J2X2W4</accession>
<dbReference type="OrthoDB" id="2123594at2759"/>
<feature type="domain" description="Enkurin" evidence="6">
    <location>
        <begin position="158"/>
        <end position="258"/>
    </location>
</feature>